<dbReference type="PANTHER" id="PTHR34582:SF6">
    <property type="entry name" value="UPF0702 TRANSMEMBRANE PROTEIN YCAP"/>
    <property type="match status" value="1"/>
</dbReference>
<name>A0A0E3UYZ8_9BACT</name>
<dbReference type="Proteomes" id="UP000033109">
    <property type="component" value="Chromosome"/>
</dbReference>
<dbReference type="OrthoDB" id="6538282at2"/>
<evidence type="ECO:0000256" key="1">
    <source>
        <dbReference type="ARBA" id="ARBA00004651"/>
    </source>
</evidence>
<feature type="transmembrane region" description="Helical" evidence="7">
    <location>
        <begin position="20"/>
        <end position="41"/>
    </location>
</feature>
<evidence type="ECO:0000313" key="10">
    <source>
        <dbReference type="Proteomes" id="UP000033109"/>
    </source>
</evidence>
<dbReference type="GO" id="GO:0005886">
    <property type="term" value="C:plasma membrane"/>
    <property type="evidence" value="ECO:0007669"/>
    <property type="project" value="UniProtKB-SubCell"/>
</dbReference>
<reference evidence="9 10" key="1">
    <citation type="journal article" date="2015" name="Sci. Rep.">
        <title>Unraveling adaptation of Pontibacter korlensis to radiation and infertility in desert through complete genome and comparative transcriptomic analysis.</title>
        <authorList>
            <person name="Dai J."/>
            <person name="Dai W."/>
            <person name="Qiu C."/>
            <person name="Yang Z."/>
            <person name="Zhang Y."/>
            <person name="Zhou M."/>
            <person name="Zhang L."/>
            <person name="Fang C."/>
            <person name="Gao Q."/>
            <person name="Yang Q."/>
            <person name="Li X."/>
            <person name="Wang Z."/>
            <person name="Wang Z."/>
            <person name="Jia Z."/>
            <person name="Chen X."/>
        </authorList>
    </citation>
    <scope>NUCLEOTIDE SEQUENCE [LARGE SCALE GENOMIC DNA]</scope>
    <source>
        <strain evidence="9 10">X14-1T</strain>
    </source>
</reference>
<evidence type="ECO:0000313" key="9">
    <source>
        <dbReference type="EMBL" id="AKD04896.1"/>
    </source>
</evidence>
<organism evidence="9 10">
    <name type="scientific">Pontibacter korlensis</name>
    <dbReference type="NCBI Taxonomy" id="400092"/>
    <lineage>
        <taxon>Bacteria</taxon>
        <taxon>Pseudomonadati</taxon>
        <taxon>Bacteroidota</taxon>
        <taxon>Cytophagia</taxon>
        <taxon>Cytophagales</taxon>
        <taxon>Hymenobacteraceae</taxon>
        <taxon>Pontibacter</taxon>
    </lineage>
</organism>
<dbReference type="EMBL" id="CP009621">
    <property type="protein sequence ID" value="AKD04896.1"/>
    <property type="molecule type" value="Genomic_DNA"/>
</dbReference>
<dbReference type="Gene3D" id="3.30.240.20">
    <property type="entry name" value="bsu07140 like domains"/>
    <property type="match status" value="1"/>
</dbReference>
<dbReference type="AlphaFoldDB" id="A0A0E3UYZ8"/>
<dbReference type="PATRIC" id="fig|400092.3.peg.4289"/>
<evidence type="ECO:0000256" key="5">
    <source>
        <dbReference type="ARBA" id="ARBA00022989"/>
    </source>
</evidence>
<dbReference type="PANTHER" id="PTHR34582">
    <property type="entry name" value="UPF0702 TRANSMEMBRANE PROTEIN YCAP"/>
    <property type="match status" value="1"/>
</dbReference>
<evidence type="ECO:0000256" key="6">
    <source>
        <dbReference type="ARBA" id="ARBA00023136"/>
    </source>
</evidence>
<protein>
    <recommendedName>
        <fullName evidence="8">YetF C-terminal domain-containing protein</fullName>
    </recommendedName>
</protein>
<evidence type="ECO:0000256" key="4">
    <source>
        <dbReference type="ARBA" id="ARBA00022692"/>
    </source>
</evidence>
<dbReference type="InterPro" id="IPR007353">
    <property type="entry name" value="DUF421"/>
</dbReference>
<accession>A0A0E3UYZ8</accession>
<evidence type="ECO:0000256" key="7">
    <source>
        <dbReference type="SAM" id="Phobius"/>
    </source>
</evidence>
<feature type="domain" description="YetF C-terminal" evidence="8">
    <location>
        <begin position="102"/>
        <end position="174"/>
    </location>
</feature>
<keyword evidence="10" id="KW-1185">Reference proteome</keyword>
<dbReference type="HOGENOM" id="CLU_089304_0_0_10"/>
<comment type="subcellular location">
    <subcellularLocation>
        <location evidence="1">Cell membrane</location>
        <topology evidence="1">Multi-pass membrane protein</topology>
    </subcellularLocation>
</comment>
<evidence type="ECO:0000259" key="8">
    <source>
        <dbReference type="Pfam" id="PF04239"/>
    </source>
</evidence>
<keyword evidence="5 7" id="KW-1133">Transmembrane helix</keyword>
<comment type="similarity">
    <text evidence="2">Belongs to the UPF0702 family.</text>
</comment>
<gene>
    <name evidence="9" type="ORF">PKOR_19595</name>
</gene>
<proteinExistence type="inferred from homology"/>
<evidence type="ECO:0000256" key="3">
    <source>
        <dbReference type="ARBA" id="ARBA00022475"/>
    </source>
</evidence>
<dbReference type="KEGG" id="pko:PKOR_19595"/>
<keyword evidence="4 7" id="KW-0812">Transmembrane</keyword>
<sequence length="229" mass="25593">MKPEDIQITDWLRILLGDVPWSFLIEVIIRITCIFLILMFSMRAMGKRMAAQLTRNEMAALVTLAAAIGVPMADPNRGLVPILIIAGVVIGVQRLVSGKAVHSSSFESIVLDDIDIVVKDGSLCLDRMMRTNLTRERLFAELRSKQIGNLGNVERVYMEANGSFTIYRYNEPKPGLSIIPRWDDFFDEQSFVRGAFACCSCGDVMHSEKEPKLQCVRCGSNSWDQAVCA</sequence>
<dbReference type="RefSeq" id="WP_046312932.1">
    <property type="nucleotide sequence ID" value="NZ_CBCSCY010000038.1"/>
</dbReference>
<evidence type="ECO:0000256" key="2">
    <source>
        <dbReference type="ARBA" id="ARBA00006448"/>
    </source>
</evidence>
<dbReference type="InterPro" id="IPR023090">
    <property type="entry name" value="UPF0702_alpha/beta_dom_sf"/>
</dbReference>
<keyword evidence="3" id="KW-1003">Cell membrane</keyword>
<dbReference type="Pfam" id="PF04239">
    <property type="entry name" value="DUF421"/>
    <property type="match status" value="1"/>
</dbReference>
<keyword evidence="6 7" id="KW-0472">Membrane</keyword>
<dbReference type="STRING" id="400092.PKOR_19595"/>